<dbReference type="SUPFAM" id="SSF47240">
    <property type="entry name" value="Ferritin-like"/>
    <property type="match status" value="1"/>
</dbReference>
<accession>A0A9D2Q505</accession>
<evidence type="ECO:0000313" key="4">
    <source>
        <dbReference type="Proteomes" id="UP000823918"/>
    </source>
</evidence>
<dbReference type="Gene3D" id="1.20.1260.10">
    <property type="match status" value="1"/>
</dbReference>
<sequence length="182" mass="20397">MEFKNSRTAQNLLAAFSGESMARNKYLFFADKARQEGHDEVAELYERMAQNEGVHGKLLFQHLNGVGTTSDNLQSSIRAEFDEWKTMYPEFAQIAREEGYEDIANLFENIGKIEKNHEYTFMEALARLHSNAPAAAPALDSSVTVNGYRCAFCGATYETRPDVCSVCQAIGSFEPATFQKNV</sequence>
<comment type="cofactor">
    <cofactor evidence="1">
        <name>Fe(3+)</name>
        <dbReference type="ChEBI" id="CHEBI:29034"/>
    </cofactor>
</comment>
<dbReference type="GO" id="GO:0016491">
    <property type="term" value="F:oxidoreductase activity"/>
    <property type="evidence" value="ECO:0007669"/>
    <property type="project" value="InterPro"/>
</dbReference>
<dbReference type="Pfam" id="PF02915">
    <property type="entry name" value="Rubrerythrin"/>
    <property type="match status" value="1"/>
</dbReference>
<name>A0A9D2Q505_9FIRM</name>
<evidence type="ECO:0000313" key="3">
    <source>
        <dbReference type="EMBL" id="HJC72053.1"/>
    </source>
</evidence>
<dbReference type="Proteomes" id="UP000823918">
    <property type="component" value="Unassembled WGS sequence"/>
</dbReference>
<comment type="caution">
    <text evidence="3">The sequence shown here is derived from an EMBL/GenBank/DDBJ whole genome shotgun (WGS) entry which is preliminary data.</text>
</comment>
<dbReference type="InterPro" id="IPR009078">
    <property type="entry name" value="Ferritin-like_SF"/>
</dbReference>
<organism evidence="3 4">
    <name type="scientific">Candidatus Ruthenibacterium merdavium</name>
    <dbReference type="NCBI Taxonomy" id="2838752"/>
    <lineage>
        <taxon>Bacteria</taxon>
        <taxon>Bacillati</taxon>
        <taxon>Bacillota</taxon>
        <taxon>Clostridia</taxon>
        <taxon>Eubacteriales</taxon>
        <taxon>Oscillospiraceae</taxon>
        <taxon>Ruthenibacterium</taxon>
    </lineage>
</organism>
<dbReference type="AlphaFoldDB" id="A0A9D2Q505"/>
<evidence type="ECO:0000259" key="2">
    <source>
        <dbReference type="PROSITE" id="PS50905"/>
    </source>
</evidence>
<reference evidence="3" key="2">
    <citation type="submission" date="2021-04" db="EMBL/GenBank/DDBJ databases">
        <authorList>
            <person name="Gilroy R."/>
        </authorList>
    </citation>
    <scope>NUCLEOTIDE SEQUENCE</scope>
    <source>
        <strain evidence="3">5933</strain>
    </source>
</reference>
<reference evidence="3" key="1">
    <citation type="journal article" date="2021" name="PeerJ">
        <title>Extensive microbial diversity within the chicken gut microbiome revealed by metagenomics and culture.</title>
        <authorList>
            <person name="Gilroy R."/>
            <person name="Ravi A."/>
            <person name="Getino M."/>
            <person name="Pursley I."/>
            <person name="Horton D.L."/>
            <person name="Alikhan N.F."/>
            <person name="Baker D."/>
            <person name="Gharbi K."/>
            <person name="Hall N."/>
            <person name="Watson M."/>
            <person name="Adriaenssens E.M."/>
            <person name="Foster-Nyarko E."/>
            <person name="Jarju S."/>
            <person name="Secka A."/>
            <person name="Antonio M."/>
            <person name="Oren A."/>
            <person name="Chaudhuri R.R."/>
            <person name="La Ragione R."/>
            <person name="Hildebrand F."/>
            <person name="Pallen M.J."/>
        </authorList>
    </citation>
    <scope>NUCLEOTIDE SEQUENCE</scope>
    <source>
        <strain evidence="3">5933</strain>
    </source>
</reference>
<gene>
    <name evidence="3" type="ORF">H9698_04565</name>
</gene>
<evidence type="ECO:0000256" key="1">
    <source>
        <dbReference type="ARBA" id="ARBA00001965"/>
    </source>
</evidence>
<proteinExistence type="predicted"/>
<dbReference type="CDD" id="cd01041">
    <property type="entry name" value="Rubrerythrin"/>
    <property type="match status" value="1"/>
</dbReference>
<feature type="domain" description="Ferritin-like diiron" evidence="2">
    <location>
        <begin position="2"/>
        <end position="132"/>
    </location>
</feature>
<dbReference type="InterPro" id="IPR012347">
    <property type="entry name" value="Ferritin-like"/>
</dbReference>
<protein>
    <submittedName>
        <fullName evidence="3">Rubrerythrin family protein</fullName>
    </submittedName>
</protein>
<dbReference type="InterPro" id="IPR052364">
    <property type="entry name" value="Rubrerythrin"/>
</dbReference>
<dbReference type="EMBL" id="DWWA01000022">
    <property type="protein sequence ID" value="HJC72053.1"/>
    <property type="molecule type" value="Genomic_DNA"/>
</dbReference>
<dbReference type="PROSITE" id="PS50905">
    <property type="entry name" value="FERRITIN_LIKE"/>
    <property type="match status" value="1"/>
</dbReference>
<dbReference type="PANTHER" id="PTHR43865:SF1">
    <property type="entry name" value="RUBRERYTHRIN-RELATED"/>
    <property type="match status" value="1"/>
</dbReference>
<dbReference type="PANTHER" id="PTHR43865">
    <property type="entry name" value="RUBRERYTHRIN-RELATED"/>
    <property type="match status" value="1"/>
</dbReference>
<dbReference type="GO" id="GO:0046872">
    <property type="term" value="F:metal ion binding"/>
    <property type="evidence" value="ECO:0007669"/>
    <property type="project" value="InterPro"/>
</dbReference>
<dbReference type="InterPro" id="IPR009040">
    <property type="entry name" value="Ferritin-like_diiron"/>
</dbReference>
<dbReference type="InterPro" id="IPR003251">
    <property type="entry name" value="Rr_diiron-bd_dom"/>
</dbReference>